<comment type="similarity">
    <text evidence="1">Belongs to the short-chain dehydrogenases/reductases (SDR) family.</text>
</comment>
<dbReference type="Gene3D" id="3.40.50.720">
    <property type="entry name" value="NAD(P)-binding Rossmann-like Domain"/>
    <property type="match status" value="1"/>
</dbReference>
<dbReference type="PANTHER" id="PTHR43639">
    <property type="entry name" value="OXIDOREDUCTASE, SHORT-CHAIN DEHYDROGENASE/REDUCTASE FAMILY (AFU_ORTHOLOGUE AFUA_5G02870)"/>
    <property type="match status" value="1"/>
</dbReference>
<dbReference type="Pfam" id="PF13561">
    <property type="entry name" value="adh_short_C2"/>
    <property type="match status" value="1"/>
</dbReference>
<dbReference type="Proteomes" id="UP000004725">
    <property type="component" value="Unassembled WGS sequence"/>
</dbReference>
<proteinExistence type="inferred from homology"/>
<dbReference type="SUPFAM" id="SSF51735">
    <property type="entry name" value="NAD(P)-binding Rossmann-fold domains"/>
    <property type="match status" value="1"/>
</dbReference>
<dbReference type="InterPro" id="IPR020904">
    <property type="entry name" value="Sc_DH/Rdtase_CS"/>
</dbReference>
<accession>A0AA87IHX7</accession>
<dbReference type="InterPro" id="IPR002347">
    <property type="entry name" value="SDR_fam"/>
</dbReference>
<keyword evidence="2" id="KW-0560">Oxidoreductase</keyword>
<evidence type="ECO:0000256" key="2">
    <source>
        <dbReference type="ARBA" id="ARBA00023002"/>
    </source>
</evidence>
<comment type="caution">
    <text evidence="3">The sequence shown here is derived from an EMBL/GenBank/DDBJ whole genome shotgun (WGS) entry which is preliminary data.</text>
</comment>
<dbReference type="AlphaFoldDB" id="A0AA87IHX7"/>
<name>A0AA87IHX7_9BACL</name>
<dbReference type="PROSITE" id="PS00061">
    <property type="entry name" value="ADH_SHORT"/>
    <property type="match status" value="1"/>
</dbReference>
<dbReference type="PANTHER" id="PTHR43639:SF1">
    <property type="entry name" value="SHORT-CHAIN DEHYDROGENASE_REDUCTASE FAMILY PROTEIN"/>
    <property type="match status" value="1"/>
</dbReference>
<gene>
    <name evidence="3" type="ORF">A1A1_17987</name>
</gene>
<organism evidence="3 4">
    <name type="scientific">Planococcus antarcticus DSM 14505</name>
    <dbReference type="NCBI Taxonomy" id="1185653"/>
    <lineage>
        <taxon>Bacteria</taxon>
        <taxon>Bacillati</taxon>
        <taxon>Bacillota</taxon>
        <taxon>Bacilli</taxon>
        <taxon>Bacillales</taxon>
        <taxon>Caryophanaceae</taxon>
        <taxon>Planococcus</taxon>
    </lineage>
</organism>
<evidence type="ECO:0000313" key="3">
    <source>
        <dbReference type="EMBL" id="EIM05080.1"/>
    </source>
</evidence>
<dbReference type="EMBL" id="AJYB01000093">
    <property type="protein sequence ID" value="EIM05080.1"/>
    <property type="molecule type" value="Genomic_DNA"/>
</dbReference>
<dbReference type="PRINTS" id="PR00081">
    <property type="entry name" value="GDHRDH"/>
</dbReference>
<reference evidence="3 4" key="1">
    <citation type="journal article" date="2012" name="J. Bacteriol.">
        <title>Genome Sequence of the Antarctic Psychrophile Bacterium Planococcus antarcticus DSM 14505.</title>
        <authorList>
            <person name="Margolles A."/>
            <person name="Gueimonde M."/>
            <person name="Sanchez B."/>
        </authorList>
    </citation>
    <scope>NUCLEOTIDE SEQUENCE [LARGE SCALE GENOMIC DNA]</scope>
    <source>
        <strain evidence="3 4">DSM 14505</strain>
    </source>
</reference>
<protein>
    <submittedName>
        <fullName evidence="3">3-oxoacyl-ACP reductase</fullName>
    </submittedName>
</protein>
<evidence type="ECO:0000256" key="1">
    <source>
        <dbReference type="ARBA" id="ARBA00006484"/>
    </source>
</evidence>
<dbReference type="InterPro" id="IPR036291">
    <property type="entry name" value="NAD(P)-bd_dom_sf"/>
</dbReference>
<sequence>MLFSVPCHPSGKAILMIKKGSIINIVSNLVSLPIVPYNEYTTAKSALVGYSRNLAADLGMVGIRVNCVAPGLGYPTSASEETPEEVKEMIISHTTLTRIASPDDIAGPVLFLASTWSRFMTGQTLCGWRICYEIEHAMPPK</sequence>
<dbReference type="GO" id="GO:0016491">
    <property type="term" value="F:oxidoreductase activity"/>
    <property type="evidence" value="ECO:0007669"/>
    <property type="project" value="UniProtKB-KW"/>
</dbReference>
<evidence type="ECO:0000313" key="4">
    <source>
        <dbReference type="Proteomes" id="UP000004725"/>
    </source>
</evidence>